<dbReference type="SUPFAM" id="SSF53448">
    <property type="entry name" value="Nucleotide-diphospho-sugar transferases"/>
    <property type="match status" value="1"/>
</dbReference>
<proteinExistence type="predicted"/>
<dbReference type="AlphaFoldDB" id="X0XAY0"/>
<name>X0XAY0_9ZZZZ</name>
<feature type="domain" description="Glycosyltransferase 2-like" evidence="1">
    <location>
        <begin position="50"/>
        <end position="151"/>
    </location>
</feature>
<dbReference type="Gene3D" id="3.90.550.10">
    <property type="entry name" value="Spore Coat Polysaccharide Biosynthesis Protein SpsA, Chain A"/>
    <property type="match status" value="1"/>
</dbReference>
<feature type="non-terminal residue" evidence="2">
    <location>
        <position position="247"/>
    </location>
</feature>
<accession>X0XAY0</accession>
<dbReference type="PANTHER" id="PTHR43685">
    <property type="entry name" value="GLYCOSYLTRANSFERASE"/>
    <property type="match status" value="1"/>
</dbReference>
<evidence type="ECO:0000313" key="2">
    <source>
        <dbReference type="EMBL" id="GAG40349.1"/>
    </source>
</evidence>
<dbReference type="PANTHER" id="PTHR43685:SF2">
    <property type="entry name" value="GLYCOSYLTRANSFERASE 2-LIKE DOMAIN-CONTAINING PROTEIN"/>
    <property type="match status" value="1"/>
</dbReference>
<sequence>FWDVKVKHYGGITRNHFRPEHPMIAPRWREIKENLKKLKSDVMMNNVAISIIGVNYNCLDWMKLLVNSIRKFTAIPYEIIIVDNASEDGSREWLGAQKDIKAIFMAKNIGHGKGLDLAIKSAAYHYCLVLDIDAHLQRPEWDHDFIKLYSSSPKIKLIAAKGGDPEGKLYNEEAARKWVTGNPRTKPIHACFQFFETKFFIDNKLSFAPMNGYDVGRKNYYDVIDLGYEVLRIPAGYEPDKKKFYDG</sequence>
<gene>
    <name evidence="2" type="ORF">S01H1_69519</name>
</gene>
<reference evidence="2" key="1">
    <citation type="journal article" date="2014" name="Front. Microbiol.">
        <title>High frequency of phylogenetically diverse reductive dehalogenase-homologous genes in deep subseafloor sedimentary metagenomes.</title>
        <authorList>
            <person name="Kawai M."/>
            <person name="Futagami T."/>
            <person name="Toyoda A."/>
            <person name="Takaki Y."/>
            <person name="Nishi S."/>
            <person name="Hori S."/>
            <person name="Arai W."/>
            <person name="Tsubouchi T."/>
            <person name="Morono Y."/>
            <person name="Uchiyama I."/>
            <person name="Ito T."/>
            <person name="Fujiyama A."/>
            <person name="Inagaki F."/>
            <person name="Takami H."/>
        </authorList>
    </citation>
    <scope>NUCLEOTIDE SEQUENCE</scope>
    <source>
        <strain evidence="2">Expedition CK06-06</strain>
    </source>
</reference>
<dbReference type="InterPro" id="IPR050834">
    <property type="entry name" value="Glycosyltransf_2"/>
</dbReference>
<protein>
    <recommendedName>
        <fullName evidence="1">Glycosyltransferase 2-like domain-containing protein</fullName>
    </recommendedName>
</protein>
<dbReference type="EMBL" id="BARS01046165">
    <property type="protein sequence ID" value="GAG40349.1"/>
    <property type="molecule type" value="Genomic_DNA"/>
</dbReference>
<dbReference type="InterPro" id="IPR029044">
    <property type="entry name" value="Nucleotide-diphossugar_trans"/>
</dbReference>
<organism evidence="2">
    <name type="scientific">marine sediment metagenome</name>
    <dbReference type="NCBI Taxonomy" id="412755"/>
    <lineage>
        <taxon>unclassified sequences</taxon>
        <taxon>metagenomes</taxon>
        <taxon>ecological metagenomes</taxon>
    </lineage>
</organism>
<evidence type="ECO:0000259" key="1">
    <source>
        <dbReference type="Pfam" id="PF00535"/>
    </source>
</evidence>
<dbReference type="InterPro" id="IPR001173">
    <property type="entry name" value="Glyco_trans_2-like"/>
</dbReference>
<comment type="caution">
    <text evidence="2">The sequence shown here is derived from an EMBL/GenBank/DDBJ whole genome shotgun (WGS) entry which is preliminary data.</text>
</comment>
<dbReference type="Pfam" id="PF00535">
    <property type="entry name" value="Glycos_transf_2"/>
    <property type="match status" value="1"/>
</dbReference>
<feature type="non-terminal residue" evidence="2">
    <location>
        <position position="1"/>
    </location>
</feature>